<proteinExistence type="predicted"/>
<dbReference type="AlphaFoldDB" id="A0A553DY33"/>
<keyword evidence="1" id="KW-0732">Signal</keyword>
<feature type="signal peptide" evidence="1">
    <location>
        <begin position="1"/>
        <end position="18"/>
    </location>
</feature>
<name>A0A553DY33_9FLAO</name>
<comment type="caution">
    <text evidence="3">The sequence shown here is derived from an EMBL/GenBank/DDBJ whole genome shotgun (WGS) entry which is preliminary data.</text>
</comment>
<sequence length="129" mass="14531">MKKIILFFLLAFTTNSYCQELINDDTIYKLSEVEAKPDFEGGVEKLYKFVASNFLAPEKSGLKGKVIIEFIVEKDGSLTNMKITQDIGYGSAEAVLRVFQKSPKWNPGKKSGQIVRTLFVFPITINNVE</sequence>
<dbReference type="InterPro" id="IPR037682">
    <property type="entry name" value="TonB_C"/>
</dbReference>
<evidence type="ECO:0000256" key="1">
    <source>
        <dbReference type="SAM" id="SignalP"/>
    </source>
</evidence>
<dbReference type="InterPro" id="IPR051045">
    <property type="entry name" value="TonB-dependent_transducer"/>
</dbReference>
<evidence type="ECO:0000259" key="2">
    <source>
        <dbReference type="Pfam" id="PF03544"/>
    </source>
</evidence>
<dbReference type="EMBL" id="VJZT01000012">
    <property type="protein sequence ID" value="TRX37714.1"/>
    <property type="molecule type" value="Genomic_DNA"/>
</dbReference>
<protein>
    <recommendedName>
        <fullName evidence="2">TonB C-terminal domain-containing protein</fullName>
    </recommendedName>
</protein>
<dbReference type="GO" id="GO:0055085">
    <property type="term" value="P:transmembrane transport"/>
    <property type="evidence" value="ECO:0007669"/>
    <property type="project" value="InterPro"/>
</dbReference>
<evidence type="ECO:0000313" key="3">
    <source>
        <dbReference type="EMBL" id="TRX37714.1"/>
    </source>
</evidence>
<dbReference type="Proteomes" id="UP000316371">
    <property type="component" value="Unassembled WGS sequence"/>
</dbReference>
<feature type="domain" description="TonB C-terminal" evidence="2">
    <location>
        <begin position="59"/>
        <end position="123"/>
    </location>
</feature>
<dbReference type="OrthoDB" id="1095452at2"/>
<feature type="chain" id="PRO_5022033995" description="TonB C-terminal domain-containing protein" evidence="1">
    <location>
        <begin position="19"/>
        <end position="129"/>
    </location>
</feature>
<dbReference type="Gene3D" id="3.30.1150.10">
    <property type="match status" value="1"/>
</dbReference>
<dbReference type="GO" id="GO:0098797">
    <property type="term" value="C:plasma membrane protein complex"/>
    <property type="evidence" value="ECO:0007669"/>
    <property type="project" value="TreeGrafter"/>
</dbReference>
<gene>
    <name evidence="3" type="ORF">FNW21_11505</name>
</gene>
<dbReference type="SUPFAM" id="SSF74653">
    <property type="entry name" value="TolA/TonB C-terminal domain"/>
    <property type="match status" value="1"/>
</dbReference>
<evidence type="ECO:0000313" key="4">
    <source>
        <dbReference type="Proteomes" id="UP000316371"/>
    </source>
</evidence>
<reference evidence="3 4" key="1">
    <citation type="submission" date="2019-07" db="EMBL/GenBank/DDBJ databases">
        <title>Novel species of Flavobacterium.</title>
        <authorList>
            <person name="Liu Q."/>
            <person name="Xin Y.-H."/>
        </authorList>
    </citation>
    <scope>NUCLEOTIDE SEQUENCE [LARGE SCALE GENOMIC DNA]</scope>
    <source>
        <strain evidence="3 4">LB1R34</strain>
    </source>
</reference>
<dbReference type="PANTHER" id="PTHR33446:SF2">
    <property type="entry name" value="PROTEIN TONB"/>
    <property type="match status" value="1"/>
</dbReference>
<dbReference type="GO" id="GO:0031992">
    <property type="term" value="F:energy transducer activity"/>
    <property type="evidence" value="ECO:0007669"/>
    <property type="project" value="TreeGrafter"/>
</dbReference>
<organism evidence="3 4">
    <name type="scientific">Flavobacterium restrictum</name>
    <dbReference type="NCBI Taxonomy" id="2594428"/>
    <lineage>
        <taxon>Bacteria</taxon>
        <taxon>Pseudomonadati</taxon>
        <taxon>Bacteroidota</taxon>
        <taxon>Flavobacteriia</taxon>
        <taxon>Flavobacteriales</taxon>
        <taxon>Flavobacteriaceae</taxon>
        <taxon>Flavobacterium</taxon>
    </lineage>
</organism>
<keyword evidence="4" id="KW-1185">Reference proteome</keyword>
<accession>A0A553DY33</accession>
<dbReference type="RefSeq" id="WP_144256898.1">
    <property type="nucleotide sequence ID" value="NZ_VJZT01000012.1"/>
</dbReference>
<dbReference type="PANTHER" id="PTHR33446">
    <property type="entry name" value="PROTEIN TONB-RELATED"/>
    <property type="match status" value="1"/>
</dbReference>
<dbReference type="Pfam" id="PF03544">
    <property type="entry name" value="TonB_C"/>
    <property type="match status" value="1"/>
</dbReference>